<dbReference type="Pfam" id="PF00069">
    <property type="entry name" value="Pkinase"/>
    <property type="match status" value="1"/>
</dbReference>
<proteinExistence type="evidence at transcript level"/>
<dbReference type="PROSITE" id="PS50011">
    <property type="entry name" value="PROTEIN_KINASE_DOM"/>
    <property type="match status" value="1"/>
</dbReference>
<name>R4WSU9_RIPPE</name>
<dbReference type="InterPro" id="IPR024236">
    <property type="entry name" value="Ser/Thr_kinase_40"/>
</dbReference>
<reference evidence="17" key="1">
    <citation type="journal article" date="2013" name="PLoS ONE">
        <title>Gene expression in gut symbiotic organ of stinkbug affected by extracellular bacterial symbiont.</title>
        <authorList>
            <person name="Futahashi R."/>
            <person name="Tanaka K."/>
            <person name="Tanahashi M."/>
            <person name="Nikoh N."/>
            <person name="Kikuchi Y."/>
            <person name="Lee B.L."/>
            <person name="Fukatsu T."/>
        </authorList>
    </citation>
    <scope>NUCLEOTIDE SEQUENCE</scope>
    <source>
        <tissue evidence="17">Midgut</tissue>
    </source>
</reference>
<comment type="catalytic activity">
    <reaction evidence="15">
        <text>L-seryl-[protein] + ATP = O-phospho-L-seryl-[protein] + ADP + H(+)</text>
        <dbReference type="Rhea" id="RHEA:17989"/>
        <dbReference type="Rhea" id="RHEA-COMP:9863"/>
        <dbReference type="Rhea" id="RHEA-COMP:11604"/>
        <dbReference type="ChEBI" id="CHEBI:15378"/>
        <dbReference type="ChEBI" id="CHEBI:29999"/>
        <dbReference type="ChEBI" id="CHEBI:30616"/>
        <dbReference type="ChEBI" id="CHEBI:83421"/>
        <dbReference type="ChEBI" id="CHEBI:456216"/>
        <dbReference type="EC" id="2.7.11.1"/>
    </reaction>
</comment>
<dbReference type="GO" id="GO:0005737">
    <property type="term" value="C:cytoplasm"/>
    <property type="evidence" value="ECO:0007669"/>
    <property type="project" value="UniProtKB-SubCell"/>
</dbReference>
<dbReference type="InterPro" id="IPR000719">
    <property type="entry name" value="Prot_kinase_dom"/>
</dbReference>
<evidence type="ECO:0000256" key="7">
    <source>
        <dbReference type="ARBA" id="ARBA00022490"/>
    </source>
</evidence>
<evidence type="ECO:0000256" key="15">
    <source>
        <dbReference type="ARBA" id="ARBA00048679"/>
    </source>
</evidence>
<comment type="subcellular location">
    <subcellularLocation>
        <location evidence="3">Cytoplasm</location>
    </subcellularLocation>
    <subcellularLocation>
        <location evidence="2">Nucleus</location>
    </subcellularLocation>
</comment>
<evidence type="ECO:0000256" key="6">
    <source>
        <dbReference type="ARBA" id="ARBA00016813"/>
    </source>
</evidence>
<dbReference type="GO" id="GO:0005634">
    <property type="term" value="C:nucleus"/>
    <property type="evidence" value="ECO:0007669"/>
    <property type="project" value="UniProtKB-SubCell"/>
</dbReference>
<evidence type="ECO:0000256" key="2">
    <source>
        <dbReference type="ARBA" id="ARBA00004123"/>
    </source>
</evidence>
<keyword evidence="10" id="KW-0547">Nucleotide-binding</keyword>
<evidence type="ECO:0000256" key="3">
    <source>
        <dbReference type="ARBA" id="ARBA00004496"/>
    </source>
</evidence>
<comment type="similarity">
    <text evidence="4">Belongs to the protein kinase superfamily. CAMK Ser/Thr protein kinase family.</text>
</comment>
<evidence type="ECO:0000256" key="10">
    <source>
        <dbReference type="ARBA" id="ARBA00022741"/>
    </source>
</evidence>
<evidence type="ECO:0000256" key="5">
    <source>
        <dbReference type="ARBA" id="ARBA00012513"/>
    </source>
</evidence>
<evidence type="ECO:0000256" key="4">
    <source>
        <dbReference type="ARBA" id="ARBA00006692"/>
    </source>
</evidence>
<comment type="function">
    <text evidence="1">May be a negative regulator of NF-kappa-B and p53-mediated gene transcription.</text>
</comment>
<dbReference type="InterPro" id="IPR011009">
    <property type="entry name" value="Kinase-like_dom_sf"/>
</dbReference>
<dbReference type="PANTHER" id="PTHR22961:SF16">
    <property type="entry name" value="SERINE_THREONINE-PROTEIN KINASE 40"/>
    <property type="match status" value="1"/>
</dbReference>
<sequence>MASLGKDLGIFLRSRKRKLSDDSNKQISNIKVPKEGTPVNVKNVKRAGPYLLGPTLGNSPVKSIVQCLARLEGTDKYYTLKILTLKNPEEESQDDRQGKMLLHTEYSLLSLLHDQENVIHHHGFFKDRALEERPGPGSDRKMVFTGRLIERACLVLDCLVAHDYSQNTADLINLQHYVIREKKLNEREAALILFNTVKVVHSLHERNIVHRDLKLGNLVLHQSTHKVIITNFCLGKHLVSENDLLKDQRGSPAYISPDVLCGKPYIGKPSDMWALGVVLYTMLYGQFPFYDSSPTQLFNKIKGAEYTIPPDGRVSENMLNLIRNLLILNPHSRLKTDQVLDALTTILAATCIKADEPLQIVPGFVEEKQKESVKEEPAASEPIRNIFSEFLSTSSAQMRNMPEDNRGSRNGVPERRIGSLISVHRVGEDARGISQTELGRFRHLLDTVNNTINNIIEDNRGRGGLPERRIEGQISVHRVGEDARGMSQSELGRFRHLLPPGMVVDPPSVVHRSLGSYIRNPNTVQQLYL</sequence>
<keyword evidence="12" id="KW-0067">ATP-binding</keyword>
<dbReference type="InterPro" id="IPR024104">
    <property type="entry name" value="Tribbles/Ser_Thr_kinase_40"/>
</dbReference>
<keyword evidence="11 17" id="KW-0418">Kinase</keyword>
<keyword evidence="7" id="KW-0963">Cytoplasm</keyword>
<feature type="domain" description="Protein kinase" evidence="16">
    <location>
        <begin position="50"/>
        <end position="347"/>
    </location>
</feature>
<dbReference type="InterPro" id="IPR008271">
    <property type="entry name" value="Ser/Thr_kinase_AS"/>
</dbReference>
<dbReference type="PROSITE" id="PS00108">
    <property type="entry name" value="PROTEIN_KINASE_ST"/>
    <property type="match status" value="1"/>
</dbReference>
<dbReference type="SUPFAM" id="SSF56112">
    <property type="entry name" value="Protein kinase-like (PK-like)"/>
    <property type="match status" value="1"/>
</dbReference>
<keyword evidence="13" id="KW-0539">Nucleus</keyword>
<dbReference type="SMART" id="SM00220">
    <property type="entry name" value="S_TKc"/>
    <property type="match status" value="1"/>
</dbReference>
<keyword evidence="8" id="KW-0723">Serine/threonine-protein kinase</keyword>
<dbReference type="CDD" id="cd13974">
    <property type="entry name" value="STKc_SHIK"/>
    <property type="match status" value="1"/>
</dbReference>
<protein>
    <recommendedName>
        <fullName evidence="6">Serine/threonine-protein kinase 40</fullName>
        <ecNumber evidence="5">2.7.11.1</ecNumber>
    </recommendedName>
</protein>
<evidence type="ECO:0000256" key="11">
    <source>
        <dbReference type="ARBA" id="ARBA00022777"/>
    </source>
</evidence>
<dbReference type="AlphaFoldDB" id="R4WSU9"/>
<evidence type="ECO:0000256" key="9">
    <source>
        <dbReference type="ARBA" id="ARBA00022679"/>
    </source>
</evidence>
<keyword evidence="9" id="KW-0808">Transferase</keyword>
<comment type="catalytic activity">
    <reaction evidence="14">
        <text>L-threonyl-[protein] + ATP = O-phospho-L-threonyl-[protein] + ADP + H(+)</text>
        <dbReference type="Rhea" id="RHEA:46608"/>
        <dbReference type="Rhea" id="RHEA-COMP:11060"/>
        <dbReference type="Rhea" id="RHEA-COMP:11605"/>
        <dbReference type="ChEBI" id="CHEBI:15378"/>
        <dbReference type="ChEBI" id="CHEBI:30013"/>
        <dbReference type="ChEBI" id="CHEBI:30616"/>
        <dbReference type="ChEBI" id="CHEBI:61977"/>
        <dbReference type="ChEBI" id="CHEBI:456216"/>
        <dbReference type="EC" id="2.7.11.1"/>
    </reaction>
</comment>
<accession>R4WSU9</accession>
<dbReference type="PANTHER" id="PTHR22961">
    <property type="entry name" value="SER/THR PROTEIN KINASE-TRB"/>
    <property type="match status" value="1"/>
</dbReference>
<evidence type="ECO:0000313" key="17">
    <source>
        <dbReference type="EMBL" id="BAN21007.1"/>
    </source>
</evidence>
<evidence type="ECO:0000256" key="14">
    <source>
        <dbReference type="ARBA" id="ARBA00047899"/>
    </source>
</evidence>
<dbReference type="GO" id="GO:0004674">
    <property type="term" value="F:protein serine/threonine kinase activity"/>
    <property type="evidence" value="ECO:0007669"/>
    <property type="project" value="UniProtKB-KW"/>
</dbReference>
<organism evidence="17">
    <name type="scientific">Riptortus pedestris</name>
    <name type="common">Bean bug</name>
    <dbReference type="NCBI Taxonomy" id="329032"/>
    <lineage>
        <taxon>Eukaryota</taxon>
        <taxon>Metazoa</taxon>
        <taxon>Ecdysozoa</taxon>
        <taxon>Arthropoda</taxon>
        <taxon>Hexapoda</taxon>
        <taxon>Insecta</taxon>
        <taxon>Pterygota</taxon>
        <taxon>Neoptera</taxon>
        <taxon>Paraneoptera</taxon>
        <taxon>Hemiptera</taxon>
        <taxon>Heteroptera</taxon>
        <taxon>Panheteroptera</taxon>
        <taxon>Pentatomomorpha</taxon>
        <taxon>Coreoidea</taxon>
        <taxon>Alydidae</taxon>
        <taxon>Riptortus</taxon>
    </lineage>
</organism>
<evidence type="ECO:0000256" key="13">
    <source>
        <dbReference type="ARBA" id="ARBA00023242"/>
    </source>
</evidence>
<dbReference type="GO" id="GO:0005524">
    <property type="term" value="F:ATP binding"/>
    <property type="evidence" value="ECO:0007669"/>
    <property type="project" value="UniProtKB-KW"/>
</dbReference>
<evidence type="ECO:0000259" key="16">
    <source>
        <dbReference type="PROSITE" id="PS50011"/>
    </source>
</evidence>
<dbReference type="EC" id="2.7.11.1" evidence="5"/>
<dbReference type="EMBL" id="AK417792">
    <property type="protein sequence ID" value="BAN21007.1"/>
    <property type="molecule type" value="mRNA"/>
</dbReference>
<evidence type="ECO:0000256" key="8">
    <source>
        <dbReference type="ARBA" id="ARBA00022527"/>
    </source>
</evidence>
<evidence type="ECO:0000256" key="1">
    <source>
        <dbReference type="ARBA" id="ARBA00003412"/>
    </source>
</evidence>
<dbReference type="Gene3D" id="1.10.510.10">
    <property type="entry name" value="Transferase(Phosphotransferase) domain 1"/>
    <property type="match status" value="1"/>
</dbReference>
<evidence type="ECO:0000256" key="12">
    <source>
        <dbReference type="ARBA" id="ARBA00022840"/>
    </source>
</evidence>